<dbReference type="OrthoDB" id="10598501at2759"/>
<gene>
    <name evidence="2" type="ORF">HETSPECPRED_002998</name>
</gene>
<dbReference type="EMBL" id="CAJPDS010000018">
    <property type="protein sequence ID" value="CAF9916744.1"/>
    <property type="molecule type" value="Genomic_DNA"/>
</dbReference>
<keyword evidence="1" id="KW-0732">Signal</keyword>
<feature type="chain" id="PRO_5034137585" description="Apple domain-containing protein" evidence="1">
    <location>
        <begin position="19"/>
        <end position="348"/>
    </location>
</feature>
<dbReference type="AlphaFoldDB" id="A0A8H3F293"/>
<keyword evidence="3" id="KW-1185">Reference proteome</keyword>
<comment type="caution">
    <text evidence="2">The sequence shown here is derived from an EMBL/GenBank/DDBJ whole genome shotgun (WGS) entry which is preliminary data.</text>
</comment>
<sequence length="348" mass="37415">MIVSTCFLLFSSAYLALSSPLEERAGCVNPFPCNSDNVYRALANPTRSKDSHSFCSYLGGQNPSSIYTATVSATTVTVTVPTTTVFYSTYHIYTNTQFLNAHTFSSGGRPPPITYPTPSPAPTTTYNPTPSYLAQYLPERLSSACNCFPPPYVTVPGTATATVGKTTSVRFLPESTSSSPFFIPVYLLSHQCITHTDTYTTSSVATYAEACDPSVTIGQQYVTANPTRAVRTVLPIPVVDQKITCCQRCADLKNCLFWNYNQAGQCKLVYGIDNIDPQQTGIPDQCPNGAGPIGLGARAGNDAPDVYVPGLCASELYGEYQSSQAFGDPCINRGYCDRCAVYGGSECK</sequence>
<protein>
    <recommendedName>
        <fullName evidence="4">Apple domain-containing protein</fullName>
    </recommendedName>
</protein>
<reference evidence="2" key="1">
    <citation type="submission" date="2021-03" db="EMBL/GenBank/DDBJ databases">
        <authorList>
            <person name="Tagirdzhanova G."/>
        </authorList>
    </citation>
    <scope>NUCLEOTIDE SEQUENCE</scope>
</reference>
<accession>A0A8H3F293</accession>
<feature type="signal peptide" evidence="1">
    <location>
        <begin position="1"/>
        <end position="18"/>
    </location>
</feature>
<evidence type="ECO:0000313" key="2">
    <source>
        <dbReference type="EMBL" id="CAF9916744.1"/>
    </source>
</evidence>
<evidence type="ECO:0000313" key="3">
    <source>
        <dbReference type="Proteomes" id="UP000664521"/>
    </source>
</evidence>
<proteinExistence type="predicted"/>
<evidence type="ECO:0000256" key="1">
    <source>
        <dbReference type="SAM" id="SignalP"/>
    </source>
</evidence>
<dbReference type="Proteomes" id="UP000664521">
    <property type="component" value="Unassembled WGS sequence"/>
</dbReference>
<organism evidence="2 3">
    <name type="scientific">Heterodermia speciosa</name>
    <dbReference type="NCBI Taxonomy" id="116794"/>
    <lineage>
        <taxon>Eukaryota</taxon>
        <taxon>Fungi</taxon>
        <taxon>Dikarya</taxon>
        <taxon>Ascomycota</taxon>
        <taxon>Pezizomycotina</taxon>
        <taxon>Lecanoromycetes</taxon>
        <taxon>OSLEUM clade</taxon>
        <taxon>Lecanoromycetidae</taxon>
        <taxon>Caliciales</taxon>
        <taxon>Physciaceae</taxon>
        <taxon>Heterodermia</taxon>
    </lineage>
</organism>
<evidence type="ECO:0008006" key="4">
    <source>
        <dbReference type="Google" id="ProtNLM"/>
    </source>
</evidence>
<name>A0A8H3F293_9LECA</name>